<evidence type="ECO:0000313" key="1">
    <source>
        <dbReference type="EMBL" id="PLW35898.1"/>
    </source>
</evidence>
<name>A0A2N5UDS8_9BASI</name>
<dbReference type="Proteomes" id="UP000235392">
    <property type="component" value="Unassembled WGS sequence"/>
</dbReference>
<proteinExistence type="predicted"/>
<organism evidence="1 2">
    <name type="scientific">Puccinia coronata f. sp. avenae</name>
    <dbReference type="NCBI Taxonomy" id="200324"/>
    <lineage>
        <taxon>Eukaryota</taxon>
        <taxon>Fungi</taxon>
        <taxon>Dikarya</taxon>
        <taxon>Basidiomycota</taxon>
        <taxon>Pucciniomycotina</taxon>
        <taxon>Pucciniomycetes</taxon>
        <taxon>Pucciniales</taxon>
        <taxon>Pucciniaceae</taxon>
        <taxon>Puccinia</taxon>
    </lineage>
</organism>
<comment type="caution">
    <text evidence="1">The sequence shown here is derived from an EMBL/GenBank/DDBJ whole genome shotgun (WGS) entry which is preliminary data.</text>
</comment>
<dbReference type="AlphaFoldDB" id="A0A2N5UDS8"/>
<evidence type="ECO:0000313" key="2">
    <source>
        <dbReference type="Proteomes" id="UP000235392"/>
    </source>
</evidence>
<dbReference type="EMBL" id="PGCI01000169">
    <property type="protein sequence ID" value="PLW35898.1"/>
    <property type="molecule type" value="Genomic_DNA"/>
</dbReference>
<accession>A0A2N5UDS8</accession>
<protein>
    <submittedName>
        <fullName evidence="1">Uncharacterized protein</fullName>
    </submittedName>
</protein>
<gene>
    <name evidence="1" type="ORF">PCASD_12129</name>
</gene>
<sequence length="172" mass="19261">MIDVHNSIGELPSNFKPSQVAVTLESHTQSSTSTLFSERQIRRLENQLEYRNQEIREIRNQLVTSSILKQNFELKDCIAHLKTELANKKDEVIVCRNKAIQLALANFGLPYSLLSNSGSHDEHDHQHPGNFTLHPTSTDRTFKSIAIAVKAGSAPDSPHPKALKIDSLNVQI</sequence>
<reference evidence="1 2" key="1">
    <citation type="submission" date="2017-11" db="EMBL/GenBank/DDBJ databases">
        <title>De novo assembly and phasing of dikaryotic genomes from two isolates of Puccinia coronata f. sp. avenae, the causal agent of oat crown rust.</title>
        <authorList>
            <person name="Miller M.E."/>
            <person name="Zhang Y."/>
            <person name="Omidvar V."/>
            <person name="Sperschneider J."/>
            <person name="Schwessinger B."/>
            <person name="Raley C."/>
            <person name="Palmer J.M."/>
            <person name="Garnica D."/>
            <person name="Upadhyaya N."/>
            <person name="Rathjen J."/>
            <person name="Taylor J.M."/>
            <person name="Park R.F."/>
            <person name="Dodds P.N."/>
            <person name="Hirsch C.D."/>
            <person name="Kianian S.F."/>
            <person name="Figueroa M."/>
        </authorList>
    </citation>
    <scope>NUCLEOTIDE SEQUENCE [LARGE SCALE GENOMIC DNA]</scope>
    <source>
        <strain evidence="1">12SD80</strain>
    </source>
</reference>